<sequence length="548" mass="60900">MPVMAMAAEELPDDVDALKAIVVALAEKAALLEDQAARNMRLTAERIEAADTRVEVIEARIKAADERIATLTAIVKMLERSRYGRRSERLGIPGLTDEQCAFVFEEIESGVGEAVADLEAVAPDRAKRAPRPRKGFAAHLERVEQIIEPEVPEGYEGLDRLLIGEDVSERLDVTPARFRVIVTRRPKYAYRNRDGVFQAPAPAHIVESGIPTERLLAQIAVSKYADGLPLYRQEAIYARDKVELSRSLMAQWMGKVGFELQPLADYVLERIKQGERVFADETTLPTLAPGTGKVRKAWLWAYARDDRPFGSASPPMVAYRFEDGRGGDCVARHMAGFTGILQVDGYSAYTQLAKAKARSNEAVALAGCWAHLRRRFYELHISGSSQIATQSVTTMAELWSIEEEVRGQVPAARAAARQDRSVAIVADLFKLWEKELPRISGKSKLAEAIRYAASRRAVLERFLADGRVEIDSNIVERAIRPQTIVRKNALFAGSDGGGNTWATVATLLQTAKMNSVDPLAWLTQTLERIADRWPISQIDQLMPWNYSS</sequence>
<evidence type="ECO:0000259" key="3">
    <source>
        <dbReference type="Pfam" id="PF13005"/>
    </source>
</evidence>
<dbReference type="InterPro" id="IPR039552">
    <property type="entry name" value="IS66_C"/>
</dbReference>
<dbReference type="Proteomes" id="UP001153050">
    <property type="component" value="Unassembled WGS sequence"/>
</dbReference>
<organism evidence="6 7">
    <name type="scientific">Mesorhizobium escarrei</name>
    <dbReference type="NCBI Taxonomy" id="666018"/>
    <lineage>
        <taxon>Bacteria</taxon>
        <taxon>Pseudomonadati</taxon>
        <taxon>Pseudomonadota</taxon>
        <taxon>Alphaproteobacteria</taxon>
        <taxon>Hyphomicrobiales</taxon>
        <taxon>Phyllobacteriaceae</taxon>
        <taxon>Mesorhizobium</taxon>
    </lineage>
</organism>
<protein>
    <submittedName>
        <fullName evidence="6">Transposase</fullName>
    </submittedName>
</protein>
<proteinExistence type="predicted"/>
<dbReference type="PANTHER" id="PTHR33678:SF1">
    <property type="entry name" value="BLL1576 PROTEIN"/>
    <property type="match status" value="1"/>
</dbReference>
<dbReference type="InterPro" id="IPR052344">
    <property type="entry name" value="Transposase-related"/>
</dbReference>
<dbReference type="InterPro" id="IPR024474">
    <property type="entry name" value="Znf_dom_IS66"/>
</dbReference>
<dbReference type="Pfam" id="PF13007">
    <property type="entry name" value="LZ_Tnp_IS66"/>
    <property type="match status" value="1"/>
</dbReference>
<dbReference type="InterPro" id="IPR004291">
    <property type="entry name" value="Transposase_IS66_central"/>
</dbReference>
<dbReference type="EMBL" id="CAKXZT010000178">
    <property type="protein sequence ID" value="CAH2409277.1"/>
    <property type="molecule type" value="Genomic_DNA"/>
</dbReference>
<evidence type="ECO:0000256" key="1">
    <source>
        <dbReference type="SAM" id="Coils"/>
    </source>
</evidence>
<feature type="domain" description="Transposase IS66 central" evidence="2">
    <location>
        <begin position="209"/>
        <end position="499"/>
    </location>
</feature>
<evidence type="ECO:0000259" key="5">
    <source>
        <dbReference type="Pfam" id="PF13817"/>
    </source>
</evidence>
<keyword evidence="7" id="KW-1185">Reference proteome</keyword>
<dbReference type="Pfam" id="PF13817">
    <property type="entry name" value="DDE_Tnp_IS66_C"/>
    <property type="match status" value="1"/>
</dbReference>
<dbReference type="PANTHER" id="PTHR33678">
    <property type="entry name" value="BLL1576 PROTEIN"/>
    <property type="match status" value="1"/>
</dbReference>
<evidence type="ECO:0000313" key="6">
    <source>
        <dbReference type="EMBL" id="CAH2409277.1"/>
    </source>
</evidence>
<reference evidence="6 7" key="1">
    <citation type="submission" date="2022-03" db="EMBL/GenBank/DDBJ databases">
        <authorList>
            <person name="Brunel B."/>
        </authorList>
    </citation>
    <scope>NUCLEOTIDE SEQUENCE [LARGE SCALE GENOMIC DNA]</scope>
    <source>
        <strain evidence="6">STM5069sample</strain>
    </source>
</reference>
<evidence type="ECO:0000259" key="2">
    <source>
        <dbReference type="Pfam" id="PF03050"/>
    </source>
</evidence>
<feature type="domain" description="Transposase IS66 zinc-finger binding" evidence="3">
    <location>
        <begin position="162"/>
        <end position="191"/>
    </location>
</feature>
<comment type="caution">
    <text evidence="6">The sequence shown here is derived from an EMBL/GenBank/DDBJ whole genome shotgun (WGS) entry which is preliminary data.</text>
</comment>
<keyword evidence="1" id="KW-0175">Coiled coil</keyword>
<dbReference type="Pfam" id="PF03050">
    <property type="entry name" value="DDE_Tnp_IS66"/>
    <property type="match status" value="1"/>
</dbReference>
<feature type="domain" description="Transposase IS66 C-terminal" evidence="5">
    <location>
        <begin position="506"/>
        <end position="544"/>
    </location>
</feature>
<feature type="domain" description="Transposase TnpC homeodomain" evidence="4">
    <location>
        <begin position="71"/>
        <end position="144"/>
    </location>
</feature>
<name>A0ABM9EIR0_9HYPH</name>
<evidence type="ECO:0000259" key="4">
    <source>
        <dbReference type="Pfam" id="PF13007"/>
    </source>
</evidence>
<accession>A0ABM9EIR0</accession>
<gene>
    <name evidence="6" type="ORF">MES5069_790003</name>
</gene>
<feature type="coiled-coil region" evidence="1">
    <location>
        <begin position="15"/>
        <end position="81"/>
    </location>
</feature>
<dbReference type="NCBIfam" id="NF033517">
    <property type="entry name" value="transpos_IS66"/>
    <property type="match status" value="1"/>
</dbReference>
<dbReference type="Pfam" id="PF13005">
    <property type="entry name" value="zf-IS66"/>
    <property type="match status" value="1"/>
</dbReference>
<evidence type="ECO:0000313" key="7">
    <source>
        <dbReference type="Proteomes" id="UP001153050"/>
    </source>
</evidence>
<dbReference type="InterPro" id="IPR024463">
    <property type="entry name" value="Transposase_TnpC_homeodom"/>
</dbReference>